<feature type="transmembrane region" description="Helical" evidence="1">
    <location>
        <begin position="381"/>
        <end position="399"/>
    </location>
</feature>
<evidence type="ECO:0000313" key="3">
    <source>
        <dbReference type="EMBL" id="SHM51693.1"/>
    </source>
</evidence>
<dbReference type="STRING" id="29534.SAMN05444366_3332"/>
<dbReference type="EMBL" id="FRBY01000005">
    <property type="protein sequence ID" value="SHM51693.1"/>
    <property type="molecule type" value="Genomic_DNA"/>
</dbReference>
<reference evidence="4" key="1">
    <citation type="submission" date="2016-11" db="EMBL/GenBank/DDBJ databases">
        <authorList>
            <person name="Varghese N."/>
            <person name="Submissions S."/>
        </authorList>
    </citation>
    <scope>NUCLEOTIDE SEQUENCE [LARGE SCALE GENOMIC DNA]</scope>
    <source>
        <strain evidence="4">DSM 1811</strain>
    </source>
</reference>
<feature type="domain" description="HTH araC/xylS-type" evidence="2">
    <location>
        <begin position="443"/>
        <end position="551"/>
    </location>
</feature>
<dbReference type="OrthoDB" id="5295174at2"/>
<keyword evidence="1" id="KW-1133">Transmembrane helix</keyword>
<keyword evidence="1" id="KW-0812">Transmembrane</keyword>
<dbReference type="GO" id="GO:0003700">
    <property type="term" value="F:DNA-binding transcription factor activity"/>
    <property type="evidence" value="ECO:0007669"/>
    <property type="project" value="InterPro"/>
</dbReference>
<evidence type="ECO:0000256" key="1">
    <source>
        <dbReference type="SAM" id="Phobius"/>
    </source>
</evidence>
<keyword evidence="3" id="KW-0238">DNA-binding</keyword>
<dbReference type="Pfam" id="PF12833">
    <property type="entry name" value="HTH_18"/>
    <property type="match status" value="1"/>
</dbReference>
<keyword evidence="4" id="KW-1185">Reference proteome</keyword>
<accession>A0A1M7JFX5</accession>
<name>A0A1M7JFX5_9FLAO</name>
<sequence>MIKNYILLVILCAGNQLYAQEMESKISDTLQRKNYDYLFERIEATAEDKIKQAYYLQYFLNKAKTDKNSEEIVNGYKNYLFYSPEKLKLVYADSMIYAAKKANDNALIGSAYLSKGIVYYGQKKHKHALDNYLVADNYISKTSDKYLTYKVKYNIAGVKYYLGFYDEAISLYTECIDYFKEKNSRAYLNSLHLLGLCYNRIGNYGLCSEINEKGIQEGIRLDNNEMKDYFIHSEGINQYFKNNYNTAIKKIAYSIPTINKNKDFANESVGYFYIGKSYWDLHKPEMALLYFLKVDKIFDDKGYIRPDLRQNYELIIKYYKSKKDLHKQLYYTDKLLKADSILDNKFIYLSGRVSKVYDKKVLLKDKRDIEELFNKRKYNDFIFTGIVLVLFLIVSFIAYRHIRNKNVYRQKFEELMAKNEAVSKVEVKNVSNGIGNINKDTVADILKQLEKFEKDKKFLAKDLTSAKLAAIFNSNSKYLSKIIYQYRGKKFVRYIADLKINYLIKLLKEDSKIRKYSNSALAEEVGFSSTKTFTQAFFAEAGCPTSYFIEELNKMSQENKIL</sequence>
<keyword evidence="1" id="KW-0472">Membrane</keyword>
<dbReference type="Gene3D" id="1.10.10.60">
    <property type="entry name" value="Homeodomain-like"/>
    <property type="match status" value="1"/>
</dbReference>
<dbReference type="Gene3D" id="1.25.40.10">
    <property type="entry name" value="Tetratricopeptide repeat domain"/>
    <property type="match status" value="1"/>
</dbReference>
<evidence type="ECO:0000313" key="4">
    <source>
        <dbReference type="Proteomes" id="UP000184121"/>
    </source>
</evidence>
<dbReference type="SMART" id="SM00342">
    <property type="entry name" value="HTH_ARAC"/>
    <property type="match status" value="1"/>
</dbReference>
<gene>
    <name evidence="3" type="ORF">SAMN05444366_3332</name>
</gene>
<dbReference type="InterPro" id="IPR011990">
    <property type="entry name" value="TPR-like_helical_dom_sf"/>
</dbReference>
<dbReference type="PROSITE" id="PS01124">
    <property type="entry name" value="HTH_ARAC_FAMILY_2"/>
    <property type="match status" value="1"/>
</dbReference>
<dbReference type="InterPro" id="IPR018060">
    <property type="entry name" value="HTH_AraC"/>
</dbReference>
<dbReference type="Proteomes" id="UP000184121">
    <property type="component" value="Unassembled WGS sequence"/>
</dbReference>
<organism evidence="3 4">
    <name type="scientific">Flavobacterium saccharophilum</name>
    <dbReference type="NCBI Taxonomy" id="29534"/>
    <lineage>
        <taxon>Bacteria</taxon>
        <taxon>Pseudomonadati</taxon>
        <taxon>Bacteroidota</taxon>
        <taxon>Flavobacteriia</taxon>
        <taxon>Flavobacteriales</taxon>
        <taxon>Flavobacteriaceae</taxon>
        <taxon>Flavobacterium</taxon>
    </lineage>
</organism>
<dbReference type="SUPFAM" id="SSF48452">
    <property type="entry name" value="TPR-like"/>
    <property type="match status" value="1"/>
</dbReference>
<proteinExistence type="predicted"/>
<dbReference type="Pfam" id="PF13424">
    <property type="entry name" value="TPR_12"/>
    <property type="match status" value="1"/>
</dbReference>
<evidence type="ECO:0000259" key="2">
    <source>
        <dbReference type="PROSITE" id="PS01124"/>
    </source>
</evidence>
<protein>
    <submittedName>
        <fullName evidence="3">AraC-type DNA-binding protein</fullName>
    </submittedName>
</protein>
<dbReference type="RefSeq" id="WP_072974223.1">
    <property type="nucleotide sequence ID" value="NZ_FRBY01000005.1"/>
</dbReference>
<dbReference type="AlphaFoldDB" id="A0A1M7JFX5"/>
<dbReference type="GO" id="GO:0043565">
    <property type="term" value="F:sequence-specific DNA binding"/>
    <property type="evidence" value="ECO:0007669"/>
    <property type="project" value="InterPro"/>
</dbReference>